<evidence type="ECO:0000313" key="2">
    <source>
        <dbReference type="EMBL" id="SBW02640.1"/>
    </source>
</evidence>
<dbReference type="Pfam" id="PF13350">
    <property type="entry name" value="Y_phosphatase3"/>
    <property type="match status" value="1"/>
</dbReference>
<gene>
    <name evidence="2" type="ORF">KL86DYS2_12294</name>
</gene>
<sequence length="353" mass="41008">MKIKLISSLISILFLYNCSPNPTTVTVMCEQDRKGNYILKWELYPEVDNTPVEIFVSDNDSSFPSNAKLITNSNDYIAVIKNESDTVEKRKYFRIKVAGVLSEVVTNRFFEMDSIQNFRDIGGYITNDNKRVRWGKIFRSGNFFRMTTHDSLEMSSLGIKTVIDLRSEDIMKKNIERYTAFKNIRIPIAYNGYNSISQKVMDGRFLRGDAIIYTQDTYKDMINNFASQYAEFFDYLCDENNYPIAFHCYLGKDQSGLATFFLLRALDVPMDIIEDDYMASDMVIDRTKLVRNADSLSESRQEAFTMLSRTDLAYLKYGISCIREKRGSVEDYMLHELKLTPEKRKKLKAILLH</sequence>
<proteinExistence type="inferred from homology"/>
<dbReference type="RefSeq" id="WP_135105451.1">
    <property type="nucleotide sequence ID" value="NZ_CABTJG010000013.1"/>
</dbReference>
<accession>A0A212JT67</accession>
<dbReference type="AlphaFoldDB" id="A0A212JT67"/>
<reference evidence="2" key="1">
    <citation type="submission" date="2016-04" db="EMBL/GenBank/DDBJ databases">
        <authorList>
            <person name="Evans L.H."/>
            <person name="Alamgir A."/>
            <person name="Owens N."/>
            <person name="Weber N.D."/>
            <person name="Virtaneva K."/>
            <person name="Barbian K."/>
            <person name="Babar A."/>
            <person name="Rosenke K."/>
        </authorList>
    </citation>
    <scope>NUCLEOTIDE SEQUENCE</scope>
    <source>
        <strain evidence="2">86-2</strain>
    </source>
</reference>
<comment type="similarity">
    <text evidence="1">Belongs to the protein-tyrosine phosphatase family.</text>
</comment>
<dbReference type="PANTHER" id="PTHR31126">
    <property type="entry name" value="TYROSINE-PROTEIN PHOSPHATASE"/>
    <property type="match status" value="1"/>
</dbReference>
<name>A0A212JT67_9BACT</name>
<organism evidence="2">
    <name type="scientific">uncultured Dysgonomonas sp</name>
    <dbReference type="NCBI Taxonomy" id="206096"/>
    <lineage>
        <taxon>Bacteria</taxon>
        <taxon>Pseudomonadati</taxon>
        <taxon>Bacteroidota</taxon>
        <taxon>Bacteroidia</taxon>
        <taxon>Bacteroidales</taxon>
        <taxon>Dysgonomonadaceae</taxon>
        <taxon>Dysgonomonas</taxon>
        <taxon>environmental samples</taxon>
    </lineage>
</organism>
<dbReference type="Gene3D" id="3.90.190.10">
    <property type="entry name" value="Protein tyrosine phosphatase superfamily"/>
    <property type="match status" value="1"/>
</dbReference>
<dbReference type="InterPro" id="IPR029021">
    <property type="entry name" value="Prot-tyrosine_phosphatase-like"/>
</dbReference>
<evidence type="ECO:0000256" key="1">
    <source>
        <dbReference type="ARBA" id="ARBA00009580"/>
    </source>
</evidence>
<dbReference type="EMBL" id="FLUL01000001">
    <property type="protein sequence ID" value="SBW02640.1"/>
    <property type="molecule type" value="Genomic_DNA"/>
</dbReference>
<protein>
    <recommendedName>
        <fullName evidence="3">Tyrosine specific protein phosphatases domain-containing protein</fullName>
    </recommendedName>
</protein>
<evidence type="ECO:0008006" key="3">
    <source>
        <dbReference type="Google" id="ProtNLM"/>
    </source>
</evidence>
<dbReference type="InterPro" id="IPR026893">
    <property type="entry name" value="Tyr/Ser_Pase_IphP-type"/>
</dbReference>
<dbReference type="PANTHER" id="PTHR31126:SF1">
    <property type="entry name" value="TYROSINE SPECIFIC PROTEIN PHOSPHATASES DOMAIN-CONTAINING PROTEIN"/>
    <property type="match status" value="1"/>
</dbReference>
<dbReference type="SUPFAM" id="SSF52799">
    <property type="entry name" value="(Phosphotyrosine protein) phosphatases II"/>
    <property type="match status" value="1"/>
</dbReference>
<dbReference type="GO" id="GO:0004721">
    <property type="term" value="F:phosphoprotein phosphatase activity"/>
    <property type="evidence" value="ECO:0007669"/>
    <property type="project" value="InterPro"/>
</dbReference>